<reference evidence="5 6" key="1">
    <citation type="submission" date="2015-08" db="EMBL/GenBank/DDBJ databases">
        <authorList>
            <person name="Babu N.S."/>
            <person name="Beckwith C.J."/>
            <person name="Beseler K.G."/>
            <person name="Brison A."/>
            <person name="Carone J.V."/>
            <person name="Caskin T.P."/>
            <person name="Diamond M."/>
            <person name="Durham M.E."/>
            <person name="Foxe J.M."/>
            <person name="Go M."/>
            <person name="Henderson B.A."/>
            <person name="Jones I.B."/>
            <person name="McGettigan J.A."/>
            <person name="Micheletti S.J."/>
            <person name="Nasrallah M.E."/>
            <person name="Ortiz D."/>
            <person name="Piller C.R."/>
            <person name="Privatt S.R."/>
            <person name="Schneider S.L."/>
            <person name="Sharp S."/>
            <person name="Smith T.C."/>
            <person name="Stanton J.D."/>
            <person name="Ullery H.E."/>
            <person name="Wilson R.J."/>
            <person name="Serrano M.G."/>
            <person name="Buck G."/>
            <person name="Lee V."/>
            <person name="Wang Y."/>
            <person name="Carvalho R."/>
            <person name="Voegtly L."/>
            <person name="Shi R."/>
            <person name="Duckworth R."/>
            <person name="Johnson A."/>
            <person name="Loviza R."/>
            <person name="Walstead R."/>
            <person name="Shah Z."/>
            <person name="Kiflezghi M."/>
            <person name="Wade K."/>
            <person name="Ball S.L."/>
            <person name="Bradley K.W."/>
            <person name="Asai D.J."/>
            <person name="Bowman C.A."/>
            <person name="Russell D.A."/>
            <person name="Pope W.H."/>
            <person name="Jacobs-Sera D."/>
            <person name="Hendrix R.W."/>
            <person name="Hatfull G.F."/>
        </authorList>
    </citation>
    <scope>NUCLEOTIDE SEQUENCE [LARGE SCALE GENOMIC DNA]</scope>
    <source>
        <strain evidence="5 6">DSM 27710</strain>
    </source>
</reference>
<dbReference type="InterPro" id="IPR012338">
    <property type="entry name" value="Beta-lactam/transpept-like"/>
</dbReference>
<dbReference type="InterPro" id="IPR000871">
    <property type="entry name" value="Beta-lactam_class-A"/>
</dbReference>
<dbReference type="GO" id="GO:0008800">
    <property type="term" value="F:beta-lactamase activity"/>
    <property type="evidence" value="ECO:0007669"/>
    <property type="project" value="UniProtKB-EC"/>
</dbReference>
<sequence length="448" mass="48466">MVSFVVATLAVTMAACAHAPQSATPSSAASAAVPATPAGEGLAWFVRSINDAHGVVTEDELVERFSGDFLSKVPASQLVQLSKQFGQQIGNVTLESVEEQSPLALVAKLGSAQGLLRVSVAVEPEPPHRIVGLLIGPDIPARARPTSWEEVETALGAIAPRTNLLAARLEPDRCVPVREVGKDEVLALGSAFKLYVLLAASEQISGQTLSWQTPIAVRDSWKSLPSGTLQHEKDGKELPLVQIARQMISISDNTATDHLIRTVGRDAVERMLDRTRHASATRNRPFLTTREFFQLKLAANADQERYLGLDEAGRRAFLEELDRKELPPIETAAEWKAPRAIDTLEWFASTGDLCQVALALREAGQVEGSPVLDILAQNPGVRIDRDQWSYAGFKGGSEPGVMNLTFLLRRKSDDAWFFFSVGANDTRKEIDAPALVAVAEGALELLGK</sequence>
<evidence type="ECO:0000313" key="6">
    <source>
        <dbReference type="Proteomes" id="UP000055590"/>
    </source>
</evidence>
<keyword evidence="2" id="KW-0732">Signal</keyword>
<dbReference type="RefSeq" id="WP_050727218.1">
    <property type="nucleotide sequence ID" value="NZ_CP012332.1"/>
</dbReference>
<feature type="domain" description="Beta-lactamase class A catalytic" evidence="3">
    <location>
        <begin position="180"/>
        <end position="281"/>
    </location>
</feature>
<feature type="chain" id="PRO_5005465524" evidence="2">
    <location>
        <begin position="20"/>
        <end position="448"/>
    </location>
</feature>
<dbReference type="EMBL" id="CP012332">
    <property type="protein sequence ID" value="AKU93153.1"/>
    <property type="molecule type" value="Genomic_DNA"/>
</dbReference>
<dbReference type="PANTHER" id="PTHR35333">
    <property type="entry name" value="BETA-LACTAMASE"/>
    <property type="match status" value="1"/>
</dbReference>
<comment type="catalytic activity">
    <reaction evidence="1">
        <text>a beta-lactam + H2O = a substituted beta-amino acid</text>
        <dbReference type="Rhea" id="RHEA:20401"/>
        <dbReference type="ChEBI" id="CHEBI:15377"/>
        <dbReference type="ChEBI" id="CHEBI:35627"/>
        <dbReference type="ChEBI" id="CHEBI:140347"/>
        <dbReference type="EC" id="3.5.2.6"/>
    </reaction>
</comment>
<dbReference type="STRING" id="1391653.AKJ08_3540"/>
<dbReference type="Proteomes" id="UP000055590">
    <property type="component" value="Chromosome"/>
</dbReference>
<organism evidence="5 6">
    <name type="scientific">Vulgatibacter incomptus</name>
    <dbReference type="NCBI Taxonomy" id="1391653"/>
    <lineage>
        <taxon>Bacteria</taxon>
        <taxon>Pseudomonadati</taxon>
        <taxon>Myxococcota</taxon>
        <taxon>Myxococcia</taxon>
        <taxon>Myxococcales</taxon>
        <taxon>Cystobacterineae</taxon>
        <taxon>Vulgatibacteraceae</taxon>
        <taxon>Vulgatibacter</taxon>
    </lineage>
</organism>
<dbReference type="Gene3D" id="3.40.710.10">
    <property type="entry name" value="DD-peptidase/beta-lactamase superfamily"/>
    <property type="match status" value="1"/>
</dbReference>
<accession>A0A0K1PHY3</accession>
<dbReference type="PANTHER" id="PTHR35333:SF5">
    <property type="entry name" value="CONSERVED LIPOPROTEIN LPQF-RELATED"/>
    <property type="match status" value="1"/>
</dbReference>
<name>A0A0K1PHY3_9BACT</name>
<evidence type="ECO:0000259" key="4">
    <source>
        <dbReference type="Pfam" id="PF18042"/>
    </source>
</evidence>
<gene>
    <name evidence="5" type="ORF">AKJ08_3540</name>
</gene>
<dbReference type="GO" id="GO:0030655">
    <property type="term" value="P:beta-lactam antibiotic catabolic process"/>
    <property type="evidence" value="ECO:0007669"/>
    <property type="project" value="InterPro"/>
</dbReference>
<evidence type="ECO:0000313" key="5">
    <source>
        <dbReference type="EMBL" id="AKU93153.1"/>
    </source>
</evidence>
<protein>
    <submittedName>
        <fullName evidence="5">Putative beta-lactamase</fullName>
    </submittedName>
</protein>
<evidence type="ECO:0000259" key="3">
    <source>
        <dbReference type="Pfam" id="PF13354"/>
    </source>
</evidence>
<dbReference type="InterPro" id="IPR040846">
    <property type="entry name" value="ORF_12_N"/>
</dbReference>
<feature type="signal peptide" evidence="2">
    <location>
        <begin position="1"/>
        <end position="19"/>
    </location>
</feature>
<dbReference type="Gene3D" id="3.10.450.280">
    <property type="match status" value="1"/>
</dbReference>
<dbReference type="Pfam" id="PF13354">
    <property type="entry name" value="Beta-lactamase2"/>
    <property type="match status" value="1"/>
</dbReference>
<dbReference type="KEGG" id="vin:AKJ08_3540"/>
<dbReference type="InterPro" id="IPR045155">
    <property type="entry name" value="Beta-lactam_cat"/>
</dbReference>
<dbReference type="PATRIC" id="fig|1391653.3.peg.3696"/>
<dbReference type="Pfam" id="PF18042">
    <property type="entry name" value="ORF_12_N"/>
    <property type="match status" value="1"/>
</dbReference>
<dbReference type="GO" id="GO:0046677">
    <property type="term" value="P:response to antibiotic"/>
    <property type="evidence" value="ECO:0007669"/>
    <property type="project" value="InterPro"/>
</dbReference>
<keyword evidence="6" id="KW-1185">Reference proteome</keyword>
<proteinExistence type="predicted"/>
<evidence type="ECO:0000256" key="2">
    <source>
        <dbReference type="SAM" id="SignalP"/>
    </source>
</evidence>
<dbReference type="SUPFAM" id="SSF56601">
    <property type="entry name" value="beta-lactamase/transpeptidase-like"/>
    <property type="match status" value="1"/>
</dbReference>
<evidence type="ECO:0000256" key="1">
    <source>
        <dbReference type="ARBA" id="ARBA00001526"/>
    </source>
</evidence>
<dbReference type="AlphaFoldDB" id="A0A0K1PHY3"/>
<feature type="domain" description="ORF 12 gene product N-terminal" evidence="4">
    <location>
        <begin position="33"/>
        <end position="122"/>
    </location>
</feature>